<evidence type="ECO:0000313" key="3">
    <source>
        <dbReference type="Proteomes" id="UP001257948"/>
    </source>
</evidence>
<organism evidence="2 3">
    <name type="scientific">Streptomyces justiciae</name>
    <dbReference type="NCBI Taxonomy" id="2780140"/>
    <lineage>
        <taxon>Bacteria</taxon>
        <taxon>Bacillati</taxon>
        <taxon>Actinomycetota</taxon>
        <taxon>Actinomycetes</taxon>
        <taxon>Kitasatosporales</taxon>
        <taxon>Streptomycetaceae</taxon>
        <taxon>Streptomyces</taxon>
    </lineage>
</organism>
<name>A0ABU3M5Q8_9ACTN</name>
<accession>A0ABU3M5Q8</accession>
<protein>
    <recommendedName>
        <fullName evidence="4">DUF3592 domain-containing protein</fullName>
    </recommendedName>
</protein>
<dbReference type="RefSeq" id="WP_314207066.1">
    <property type="nucleotide sequence ID" value="NZ_JAVTLL010000039.1"/>
</dbReference>
<reference evidence="3" key="1">
    <citation type="submission" date="2023-07" db="EMBL/GenBank/DDBJ databases">
        <title>Draft genome sequence of the endophytic actinobacterium Streptomyces justiciae WPN32, a potential antibiotic producer.</title>
        <authorList>
            <person name="Yasawong M."/>
            <person name="Pana W."/>
            <person name="Ganta P."/>
            <person name="Santapan N."/>
            <person name="Songngamsuk T."/>
            <person name="Phatcharaharikarn M."/>
            <person name="Kerdtoob S."/>
            <person name="Nantapong N."/>
        </authorList>
    </citation>
    <scope>NUCLEOTIDE SEQUENCE [LARGE SCALE GENOMIC DNA]</scope>
    <source>
        <strain evidence="3">WPN32</strain>
    </source>
</reference>
<dbReference type="Proteomes" id="UP001257948">
    <property type="component" value="Unassembled WGS sequence"/>
</dbReference>
<sequence length="160" mass="17532">MDSVQGRLRRFRWPLVFLALAALFAVAPVYVGVTQWQRVAEVQGGVRVVGTFHSDGQSNCWSHRCWVEFDVDGKRIEADLPALTQTRENKVSRDGKPIVVRYLPSDPTRAAEEDGYGYVGAITAGLSLPVLVLLILCVGTLVSVLRGRPPFAPWSSPAPS</sequence>
<comment type="caution">
    <text evidence="2">The sequence shown here is derived from an EMBL/GenBank/DDBJ whole genome shotgun (WGS) entry which is preliminary data.</text>
</comment>
<proteinExistence type="predicted"/>
<keyword evidence="1" id="KW-0472">Membrane</keyword>
<keyword evidence="1" id="KW-1133">Transmembrane helix</keyword>
<feature type="transmembrane region" description="Helical" evidence="1">
    <location>
        <begin position="116"/>
        <end position="145"/>
    </location>
</feature>
<dbReference type="EMBL" id="JAVTLL010000039">
    <property type="protein sequence ID" value="MDT7846831.1"/>
    <property type="molecule type" value="Genomic_DNA"/>
</dbReference>
<keyword evidence="3" id="KW-1185">Reference proteome</keyword>
<evidence type="ECO:0000313" key="2">
    <source>
        <dbReference type="EMBL" id="MDT7846831.1"/>
    </source>
</evidence>
<evidence type="ECO:0008006" key="4">
    <source>
        <dbReference type="Google" id="ProtNLM"/>
    </source>
</evidence>
<evidence type="ECO:0000256" key="1">
    <source>
        <dbReference type="SAM" id="Phobius"/>
    </source>
</evidence>
<gene>
    <name evidence="2" type="ORF">RQC66_39545</name>
</gene>
<keyword evidence="1" id="KW-0812">Transmembrane</keyword>